<dbReference type="PANTHER" id="PTHR42806">
    <property type="entry name" value="GLYCINE CLEAVAGE SYSTEM P-PROTEIN"/>
    <property type="match status" value="1"/>
</dbReference>
<dbReference type="HAMAP" id="MF_00712">
    <property type="entry name" value="GcvPA"/>
    <property type="match status" value="1"/>
</dbReference>
<dbReference type="PIRSF" id="PIRSF006815">
    <property type="entry name" value="GcvPA"/>
    <property type="match status" value="1"/>
</dbReference>
<keyword evidence="2 4" id="KW-0560">Oxidoreductase</keyword>
<dbReference type="Pfam" id="PF02347">
    <property type="entry name" value="GDC-P"/>
    <property type="match status" value="1"/>
</dbReference>
<keyword evidence="7" id="KW-1185">Reference proteome</keyword>
<comment type="catalytic activity">
    <reaction evidence="3 4">
        <text>N(6)-[(R)-lipoyl]-L-lysyl-[glycine-cleavage complex H protein] + glycine + H(+) = N(6)-[(R)-S(8)-aminomethyldihydrolipoyl]-L-lysyl-[glycine-cleavage complex H protein] + CO2</text>
        <dbReference type="Rhea" id="RHEA:24304"/>
        <dbReference type="Rhea" id="RHEA-COMP:10494"/>
        <dbReference type="Rhea" id="RHEA-COMP:10495"/>
        <dbReference type="ChEBI" id="CHEBI:15378"/>
        <dbReference type="ChEBI" id="CHEBI:16526"/>
        <dbReference type="ChEBI" id="CHEBI:57305"/>
        <dbReference type="ChEBI" id="CHEBI:83099"/>
        <dbReference type="ChEBI" id="CHEBI:83143"/>
        <dbReference type="EC" id="1.4.4.2"/>
    </reaction>
</comment>
<evidence type="ECO:0000259" key="5">
    <source>
        <dbReference type="Pfam" id="PF02347"/>
    </source>
</evidence>
<evidence type="ECO:0000256" key="2">
    <source>
        <dbReference type="ARBA" id="ARBA00023002"/>
    </source>
</evidence>
<accession>A0ABZ0QS04</accession>
<comment type="subunit">
    <text evidence="4">The glycine cleavage system is composed of four proteins: P, T, L and H. In this organism, the P 'protein' is a heterodimer of two subunits.</text>
</comment>
<dbReference type="InterPro" id="IPR020581">
    <property type="entry name" value="GDC_P"/>
</dbReference>
<evidence type="ECO:0000256" key="1">
    <source>
        <dbReference type="ARBA" id="ARBA00003788"/>
    </source>
</evidence>
<dbReference type="InterPro" id="IPR023010">
    <property type="entry name" value="GcvPA"/>
</dbReference>
<dbReference type="InterPro" id="IPR049315">
    <property type="entry name" value="GDC-P_N"/>
</dbReference>
<gene>
    <name evidence="4 6" type="primary">gcvPA</name>
    <name evidence="6" type="ORF">Q5761_05875</name>
</gene>
<comment type="similarity">
    <text evidence="4">Belongs to the GcvP family. N-terminal subunit subfamily.</text>
</comment>
<dbReference type="InterPro" id="IPR015421">
    <property type="entry name" value="PyrdxlP-dep_Trfase_major"/>
</dbReference>
<organism evidence="6 7">
    <name type="scientific">Thermaerobacter composti</name>
    <dbReference type="NCBI Taxonomy" id="554949"/>
    <lineage>
        <taxon>Bacteria</taxon>
        <taxon>Bacillati</taxon>
        <taxon>Bacillota</taxon>
        <taxon>Clostridia</taxon>
        <taxon>Eubacteriales</taxon>
        <taxon>Clostridiales Family XVII. Incertae Sedis</taxon>
        <taxon>Thermaerobacter</taxon>
    </lineage>
</organism>
<evidence type="ECO:0000256" key="4">
    <source>
        <dbReference type="HAMAP-Rule" id="MF_00712"/>
    </source>
</evidence>
<dbReference type="RefSeq" id="WP_318751621.1">
    <property type="nucleotide sequence ID" value="NZ_CP132508.1"/>
</dbReference>
<proteinExistence type="inferred from homology"/>
<comment type="function">
    <text evidence="1 4">The glycine cleavage system catalyzes the degradation of glycine. The P protein binds the alpha-amino group of glycine through its pyridoxal phosphate cofactor; CO(2) is released and the remaining methylamine moiety is then transferred to the lipoamide cofactor of the H protein.</text>
</comment>
<dbReference type="CDD" id="cd00613">
    <property type="entry name" value="GDC-P"/>
    <property type="match status" value="1"/>
</dbReference>
<evidence type="ECO:0000256" key="3">
    <source>
        <dbReference type="ARBA" id="ARBA00049026"/>
    </source>
</evidence>
<dbReference type="EMBL" id="CP132508">
    <property type="protein sequence ID" value="WPD20278.1"/>
    <property type="molecule type" value="Genomic_DNA"/>
</dbReference>
<dbReference type="InterPro" id="IPR015422">
    <property type="entry name" value="PyrdxlP-dep_Trfase_small"/>
</dbReference>
<dbReference type="Proteomes" id="UP001304683">
    <property type="component" value="Chromosome"/>
</dbReference>
<dbReference type="EC" id="1.4.4.2" evidence="4"/>
<protein>
    <recommendedName>
        <fullName evidence="4">Probable glycine dehydrogenase (decarboxylating) subunit 1</fullName>
        <ecNumber evidence="4">1.4.4.2</ecNumber>
    </recommendedName>
    <alternativeName>
        <fullName evidence="4">Glycine cleavage system P-protein subunit 1</fullName>
    </alternativeName>
    <alternativeName>
        <fullName evidence="4">Glycine decarboxylase subunit 1</fullName>
    </alternativeName>
    <alternativeName>
        <fullName evidence="4">Glycine dehydrogenase (aminomethyl-transferring) subunit 1</fullName>
    </alternativeName>
</protein>
<reference evidence="6 7" key="1">
    <citation type="submission" date="2023-08" db="EMBL/GenBank/DDBJ databases">
        <title>Genome sequence of Thermaerobacter compostii strain Ins1, a spore-forming filamentous bacterium isolated from a deep geothermal reservoir.</title>
        <authorList>
            <person name="Bregnard D."/>
            <person name="Gonzalez D."/>
            <person name="Junier P."/>
        </authorList>
    </citation>
    <scope>NUCLEOTIDE SEQUENCE [LARGE SCALE GENOMIC DNA]</scope>
    <source>
        <strain evidence="6 7">Ins1</strain>
    </source>
</reference>
<dbReference type="Gene3D" id="3.90.1150.10">
    <property type="entry name" value="Aspartate Aminotransferase, domain 1"/>
    <property type="match status" value="1"/>
</dbReference>
<name>A0ABZ0QS04_9FIRM</name>
<dbReference type="SUPFAM" id="SSF53383">
    <property type="entry name" value="PLP-dependent transferases"/>
    <property type="match status" value="1"/>
</dbReference>
<dbReference type="GO" id="GO:0004375">
    <property type="term" value="F:glycine dehydrogenase (decarboxylating) activity"/>
    <property type="evidence" value="ECO:0007669"/>
    <property type="project" value="UniProtKB-EC"/>
</dbReference>
<dbReference type="InterPro" id="IPR015424">
    <property type="entry name" value="PyrdxlP-dep_Trfase"/>
</dbReference>
<dbReference type="NCBIfam" id="NF001696">
    <property type="entry name" value="PRK00451.1"/>
    <property type="match status" value="1"/>
</dbReference>
<dbReference type="PANTHER" id="PTHR42806:SF1">
    <property type="entry name" value="GLYCINE DEHYDROGENASE (DECARBOXYLATING)"/>
    <property type="match status" value="1"/>
</dbReference>
<feature type="domain" description="Glycine cleavage system P-protein N-terminal" evidence="5">
    <location>
        <begin position="5"/>
        <end position="444"/>
    </location>
</feature>
<sequence>MAIDYIPHTDEDREAMLAALGIASVDELFRDIPPELRLGRPLDLPPALTEPELVAHLEALAAANPGATKVCFLGGGVYDHFIPSVVPYLAGRGEFATAYTPYQPEVSQGTLRAIFEFQTMIAELTGLDVANASMYDGATALAEAAFMAVNIARRERIVVLGGVHPEARQVLQTYAAGQALPVTVVPVDPEQGTTDLAALDRVLAAGDVACVLIQQPNFYGCLEPAPEIARRAKGAGAMVVVSADPVSLGLLEAPGRYGADIVVGDGQSLGLPMAYGGPHFGFFACRAEYVRRLPGRIVGRTVDRRGREGYVLTLQTREQHIRRDRATSNICTNHSLMALAATIHLAALGPRGLRQLAELCLHKAHYLAERIEALPGFRRVFRAPFFKEFVVACQRPGFDPAAAALDAGYLVGPDLGRWEPARRGQLLVAVTERRTRAEMDGLVAAWGVRA</sequence>
<evidence type="ECO:0000313" key="7">
    <source>
        <dbReference type="Proteomes" id="UP001304683"/>
    </source>
</evidence>
<dbReference type="Gene3D" id="3.40.640.10">
    <property type="entry name" value="Type I PLP-dependent aspartate aminotransferase-like (Major domain)"/>
    <property type="match status" value="1"/>
</dbReference>
<evidence type="ECO:0000313" key="6">
    <source>
        <dbReference type="EMBL" id="WPD20278.1"/>
    </source>
</evidence>